<organism evidence="1 2">
    <name type="scientific">Caballeronia sordidicola</name>
    <name type="common">Burkholderia sordidicola</name>
    <dbReference type="NCBI Taxonomy" id="196367"/>
    <lineage>
        <taxon>Bacteria</taxon>
        <taxon>Pseudomonadati</taxon>
        <taxon>Pseudomonadota</taxon>
        <taxon>Betaproteobacteria</taxon>
        <taxon>Burkholderiales</taxon>
        <taxon>Burkholderiaceae</taxon>
        <taxon>Caballeronia</taxon>
    </lineage>
</organism>
<dbReference type="EMBL" id="MTHB01000049">
    <property type="protein sequence ID" value="OXC78899.1"/>
    <property type="molecule type" value="Genomic_DNA"/>
</dbReference>
<name>A0A226X6Y1_CABSO</name>
<sequence>MVAFPVQANALDRAARLAGPRGGCAFTREWVARDWQAWPASG</sequence>
<evidence type="ECO:0000313" key="2">
    <source>
        <dbReference type="Proteomes" id="UP000214720"/>
    </source>
</evidence>
<protein>
    <submittedName>
        <fullName evidence="1">Uncharacterized protein</fullName>
    </submittedName>
</protein>
<accession>A0A226X6Y1</accession>
<dbReference type="Proteomes" id="UP000214720">
    <property type="component" value="Unassembled WGS sequence"/>
</dbReference>
<proteinExistence type="predicted"/>
<evidence type="ECO:0000313" key="1">
    <source>
        <dbReference type="EMBL" id="OXC78899.1"/>
    </source>
</evidence>
<comment type="caution">
    <text evidence="1">The sequence shown here is derived from an EMBL/GenBank/DDBJ whole genome shotgun (WGS) entry which is preliminary data.</text>
</comment>
<dbReference type="AlphaFoldDB" id="A0A226X6Y1"/>
<reference evidence="2" key="1">
    <citation type="submission" date="2017-01" db="EMBL/GenBank/DDBJ databases">
        <title>Genome Analysis of Deinococcus marmoris KOPRI26562.</title>
        <authorList>
            <person name="Kim J.H."/>
            <person name="Oh H.-M."/>
        </authorList>
    </citation>
    <scope>NUCLEOTIDE SEQUENCE [LARGE SCALE GENOMIC DNA]</scope>
    <source>
        <strain evidence="2">PAMC 26633</strain>
    </source>
</reference>
<gene>
    <name evidence="1" type="ORF">BSU04_09600</name>
</gene>